<reference evidence="3" key="1">
    <citation type="submission" date="2023-06" db="EMBL/GenBank/DDBJ databases">
        <title>Genome-scale phylogeny and comparative genomics of the fungal order Sordariales.</title>
        <authorList>
            <consortium name="Lawrence Berkeley National Laboratory"/>
            <person name="Hensen N."/>
            <person name="Bonometti L."/>
            <person name="Westerberg I."/>
            <person name="Brannstrom I.O."/>
            <person name="Guillou S."/>
            <person name="Cros-Aarteil S."/>
            <person name="Calhoun S."/>
            <person name="Haridas S."/>
            <person name="Kuo A."/>
            <person name="Mondo S."/>
            <person name="Pangilinan J."/>
            <person name="Riley R."/>
            <person name="Labutti K."/>
            <person name="Andreopoulos B."/>
            <person name="Lipzen A."/>
            <person name="Chen C."/>
            <person name="Yanf M."/>
            <person name="Daum C."/>
            <person name="Ng V."/>
            <person name="Clum A."/>
            <person name="Steindorff A."/>
            <person name="Ohm R."/>
            <person name="Martin F."/>
            <person name="Silar P."/>
            <person name="Natvig D."/>
            <person name="Lalanne C."/>
            <person name="Gautier V."/>
            <person name="Ament-Velasquez S.L."/>
            <person name="Kruys A."/>
            <person name="Hutchinson M.I."/>
            <person name="Powell A.J."/>
            <person name="Barry K."/>
            <person name="Miller A.N."/>
            <person name="Grigoriev I.V."/>
            <person name="Debuchy R."/>
            <person name="Gladieux P."/>
            <person name="Thoren M.H."/>
            <person name="Johannesson H."/>
        </authorList>
    </citation>
    <scope>NUCLEOTIDE SEQUENCE</scope>
    <source>
        <strain evidence="3">SMH4607-1</strain>
    </source>
</reference>
<evidence type="ECO:0000313" key="4">
    <source>
        <dbReference type="Proteomes" id="UP001172102"/>
    </source>
</evidence>
<dbReference type="Gene3D" id="2.120.10.70">
    <property type="entry name" value="Fucose-specific lectin"/>
    <property type="match status" value="1"/>
</dbReference>
<dbReference type="Proteomes" id="UP001172102">
    <property type="component" value="Unassembled WGS sequence"/>
</dbReference>
<feature type="compositionally biased region" description="Polar residues" evidence="1">
    <location>
        <begin position="158"/>
        <end position="168"/>
    </location>
</feature>
<proteinExistence type="predicted"/>
<accession>A0AA40AY08</accession>
<dbReference type="EMBL" id="JAUKUA010000002">
    <property type="protein sequence ID" value="KAK0724105.1"/>
    <property type="molecule type" value="Genomic_DNA"/>
</dbReference>
<name>A0AA40AY08_9PEZI</name>
<keyword evidence="2" id="KW-0472">Membrane</keyword>
<protein>
    <recommendedName>
        <fullName evidence="5">Fucose-specific lectin</fullName>
    </recommendedName>
</protein>
<comment type="caution">
    <text evidence="3">The sequence shown here is derived from an EMBL/GenBank/DDBJ whole genome shotgun (WGS) entry which is preliminary data.</text>
</comment>
<evidence type="ECO:0000256" key="2">
    <source>
        <dbReference type="SAM" id="Phobius"/>
    </source>
</evidence>
<dbReference type="AlphaFoldDB" id="A0AA40AY08"/>
<feature type="transmembrane region" description="Helical" evidence="2">
    <location>
        <begin position="106"/>
        <end position="127"/>
    </location>
</feature>
<keyword evidence="2" id="KW-0812">Transmembrane</keyword>
<evidence type="ECO:0008006" key="5">
    <source>
        <dbReference type="Google" id="ProtNLM"/>
    </source>
</evidence>
<gene>
    <name evidence="3" type="ORF">B0H67DRAFT_656254</name>
</gene>
<evidence type="ECO:0000313" key="3">
    <source>
        <dbReference type="EMBL" id="KAK0724105.1"/>
    </source>
</evidence>
<organism evidence="3 4">
    <name type="scientific">Lasiosphaeris hirsuta</name>
    <dbReference type="NCBI Taxonomy" id="260670"/>
    <lineage>
        <taxon>Eukaryota</taxon>
        <taxon>Fungi</taxon>
        <taxon>Dikarya</taxon>
        <taxon>Ascomycota</taxon>
        <taxon>Pezizomycotina</taxon>
        <taxon>Sordariomycetes</taxon>
        <taxon>Sordariomycetidae</taxon>
        <taxon>Sordariales</taxon>
        <taxon>Lasiosphaeriaceae</taxon>
        <taxon>Lasiosphaeris</taxon>
    </lineage>
</organism>
<feature type="region of interest" description="Disordered" evidence="1">
    <location>
        <begin position="136"/>
        <end position="168"/>
    </location>
</feature>
<feature type="compositionally biased region" description="Low complexity" evidence="1">
    <location>
        <begin position="136"/>
        <end position="152"/>
    </location>
</feature>
<sequence length="504" mass="54328">MSSLPMGTTVEDSQERANETFDIRASTAPCTINEDELPEAIPSVAYSEYKGYGNNLPQMVSSEKDGKVCHVADNAGLEVVPTPLLGTGEPSGFRGWMARRSRTVKLVALAGLAILIAGIVIGTIFGVRARTSSASSATAATSNGSASGSPTTVGATAPSASPGETTTQGKPYLVAATVKTDQYIGGHYLYIFHQLASSNEIRLNRAAGENFTWNGPREETIPLSFQAEAGTPLAIVGQPADDKANGLFDLFYLHVPVASNSTEIAHIRLNCDPISGCSSFGSSLVTSPSDMYKVEINEATLAASLFRRNETGNREMVLYYRTTSGGIAQKTLSYKSLTEDVTVTSVSKLASTDENFKLSTMAAAGMPEEEYVVFFGNEESSLQTWWNATSWFGPMAWKPENNSYWSRSLTLTACAHPRKFEYHALYTDIRGGSIIEMHHTGNLLGHTYEEPIYTNLSRLQPVDGGRGGLAVSCFDDSLVLVYWSQGKLVYGIKANGTWTETMVL</sequence>
<keyword evidence="4" id="KW-1185">Reference proteome</keyword>
<evidence type="ECO:0000256" key="1">
    <source>
        <dbReference type="SAM" id="MobiDB-lite"/>
    </source>
</evidence>
<keyword evidence="2" id="KW-1133">Transmembrane helix</keyword>